<feature type="transmembrane region" description="Helical" evidence="6">
    <location>
        <begin position="203"/>
        <end position="223"/>
    </location>
</feature>
<dbReference type="InterPro" id="IPR051415">
    <property type="entry name" value="LAAT-1"/>
</dbReference>
<evidence type="ECO:0000256" key="3">
    <source>
        <dbReference type="ARBA" id="ARBA00022989"/>
    </source>
</evidence>
<comment type="caution">
    <text evidence="7">The sequence shown here is derived from an EMBL/GenBank/DDBJ whole genome shotgun (WGS) entry which is preliminary data.</text>
</comment>
<evidence type="ECO:0000313" key="8">
    <source>
        <dbReference type="Proteomes" id="UP000242188"/>
    </source>
</evidence>
<evidence type="ECO:0000313" key="7">
    <source>
        <dbReference type="EMBL" id="OWF55595.1"/>
    </source>
</evidence>
<dbReference type="PANTHER" id="PTHR16201">
    <property type="entry name" value="SEVEN TRANSMEMBRANE PROTEIN 1-RELATED"/>
    <property type="match status" value="1"/>
</dbReference>
<dbReference type="OrthoDB" id="8048523at2759"/>
<accession>A0A210R3Q3</accession>
<dbReference type="EMBL" id="NEDP02000586">
    <property type="protein sequence ID" value="OWF55595.1"/>
    <property type="molecule type" value="Genomic_DNA"/>
</dbReference>
<comment type="subcellular location">
    <subcellularLocation>
        <location evidence="1">Membrane</location>
        <topology evidence="1">Multi-pass membrane protein</topology>
    </subcellularLocation>
</comment>
<evidence type="ECO:0000256" key="6">
    <source>
        <dbReference type="SAM" id="Phobius"/>
    </source>
</evidence>
<comment type="similarity">
    <text evidence="5">Belongs to the laat-1 family.</text>
</comment>
<evidence type="ECO:0000256" key="5">
    <source>
        <dbReference type="ARBA" id="ARBA00038039"/>
    </source>
</evidence>
<keyword evidence="3 6" id="KW-1133">Transmembrane helix</keyword>
<organism evidence="7 8">
    <name type="scientific">Mizuhopecten yessoensis</name>
    <name type="common">Japanese scallop</name>
    <name type="synonym">Patinopecten yessoensis</name>
    <dbReference type="NCBI Taxonomy" id="6573"/>
    <lineage>
        <taxon>Eukaryota</taxon>
        <taxon>Metazoa</taxon>
        <taxon>Spiralia</taxon>
        <taxon>Lophotrochozoa</taxon>
        <taxon>Mollusca</taxon>
        <taxon>Bivalvia</taxon>
        <taxon>Autobranchia</taxon>
        <taxon>Pteriomorphia</taxon>
        <taxon>Pectinida</taxon>
        <taxon>Pectinoidea</taxon>
        <taxon>Pectinidae</taxon>
        <taxon>Mizuhopecten</taxon>
    </lineage>
</organism>
<keyword evidence="2 6" id="KW-0812">Transmembrane</keyword>
<feature type="transmembrane region" description="Helical" evidence="6">
    <location>
        <begin position="56"/>
        <end position="80"/>
    </location>
</feature>
<dbReference type="Pfam" id="PF04193">
    <property type="entry name" value="PQ-loop"/>
    <property type="match status" value="2"/>
</dbReference>
<dbReference type="PANTHER" id="PTHR16201:SF37">
    <property type="entry name" value="PQ-LOOP REPEAT-CONTAINING PROTEIN"/>
    <property type="match status" value="1"/>
</dbReference>
<sequence length="362" mass="40439">MSNGSHSSDNVLEHNCRPEWALWTCVAANVCGLTSTTLWFLVLLPQVYKNFRRKSVVGLSILWATANFTASLVNIFFVYLYASLPVYSSINAVYMPILEFTILVQFWLYNSEFSVKAKYCYAAGCAVLWGTIITVQLTARRFSEMQWVAITLWCVETFPQIVLNLKLRSTAGQSTRSAVIATIGKMTDFLATYGLVIPLQYVVMAYFSSSVAYINGIQIAWYFRKNSWAPGGPTVLVSDQDNGFIEGNNQTPDNESYGNVTMESEDVEYTPLCSGLIVRWRHPNLTRTSIVRGVVIGFLVSALALFLFGLVVVTDSGYSAMAPLSIASALSLAYIYYHTSAGQRLRQLCSNMCEKRPRQTMQ</sequence>
<gene>
    <name evidence="7" type="ORF">KP79_PYT11311</name>
</gene>
<evidence type="ECO:0000256" key="4">
    <source>
        <dbReference type="ARBA" id="ARBA00023136"/>
    </source>
</evidence>
<name>A0A210R3Q3_MIZYE</name>
<feature type="transmembrane region" description="Helical" evidence="6">
    <location>
        <begin position="86"/>
        <end position="108"/>
    </location>
</feature>
<keyword evidence="8" id="KW-1185">Reference proteome</keyword>
<feature type="transmembrane region" description="Helical" evidence="6">
    <location>
        <begin position="289"/>
        <end position="312"/>
    </location>
</feature>
<reference evidence="7 8" key="1">
    <citation type="journal article" date="2017" name="Nat. Ecol. Evol.">
        <title>Scallop genome provides insights into evolution of bilaterian karyotype and development.</title>
        <authorList>
            <person name="Wang S."/>
            <person name="Zhang J."/>
            <person name="Jiao W."/>
            <person name="Li J."/>
            <person name="Xun X."/>
            <person name="Sun Y."/>
            <person name="Guo X."/>
            <person name="Huan P."/>
            <person name="Dong B."/>
            <person name="Zhang L."/>
            <person name="Hu X."/>
            <person name="Sun X."/>
            <person name="Wang J."/>
            <person name="Zhao C."/>
            <person name="Wang Y."/>
            <person name="Wang D."/>
            <person name="Huang X."/>
            <person name="Wang R."/>
            <person name="Lv J."/>
            <person name="Li Y."/>
            <person name="Zhang Z."/>
            <person name="Liu B."/>
            <person name="Lu W."/>
            <person name="Hui Y."/>
            <person name="Liang J."/>
            <person name="Zhou Z."/>
            <person name="Hou R."/>
            <person name="Li X."/>
            <person name="Liu Y."/>
            <person name="Li H."/>
            <person name="Ning X."/>
            <person name="Lin Y."/>
            <person name="Zhao L."/>
            <person name="Xing Q."/>
            <person name="Dou J."/>
            <person name="Li Y."/>
            <person name="Mao J."/>
            <person name="Guo H."/>
            <person name="Dou H."/>
            <person name="Li T."/>
            <person name="Mu C."/>
            <person name="Jiang W."/>
            <person name="Fu Q."/>
            <person name="Fu X."/>
            <person name="Miao Y."/>
            <person name="Liu J."/>
            <person name="Yu Q."/>
            <person name="Li R."/>
            <person name="Liao H."/>
            <person name="Li X."/>
            <person name="Kong Y."/>
            <person name="Jiang Z."/>
            <person name="Chourrout D."/>
            <person name="Li R."/>
            <person name="Bao Z."/>
        </authorList>
    </citation>
    <scope>NUCLEOTIDE SEQUENCE [LARGE SCALE GENOMIC DNA]</scope>
    <source>
        <strain evidence="7 8">PY_sf001</strain>
    </source>
</reference>
<feature type="transmembrane region" description="Helical" evidence="6">
    <location>
        <begin position="318"/>
        <end position="337"/>
    </location>
</feature>
<dbReference type="Proteomes" id="UP000242188">
    <property type="component" value="Unassembled WGS sequence"/>
</dbReference>
<dbReference type="GO" id="GO:0016020">
    <property type="term" value="C:membrane"/>
    <property type="evidence" value="ECO:0007669"/>
    <property type="project" value="UniProtKB-SubCell"/>
</dbReference>
<evidence type="ECO:0000256" key="1">
    <source>
        <dbReference type="ARBA" id="ARBA00004141"/>
    </source>
</evidence>
<dbReference type="Gene3D" id="1.20.1280.290">
    <property type="match status" value="1"/>
</dbReference>
<proteinExistence type="inferred from homology"/>
<dbReference type="SMART" id="SM00679">
    <property type="entry name" value="CTNS"/>
    <property type="match status" value="2"/>
</dbReference>
<protein>
    <recommendedName>
        <fullName evidence="9">PQ-loop repeat-containing protein 3</fullName>
    </recommendedName>
</protein>
<feature type="transmembrane region" description="Helical" evidence="6">
    <location>
        <begin position="120"/>
        <end position="139"/>
    </location>
</feature>
<evidence type="ECO:0000256" key="2">
    <source>
        <dbReference type="ARBA" id="ARBA00022692"/>
    </source>
</evidence>
<dbReference type="InterPro" id="IPR006603">
    <property type="entry name" value="PQ-loop_rpt"/>
</dbReference>
<dbReference type="AlphaFoldDB" id="A0A210R3Q3"/>
<keyword evidence="4 6" id="KW-0472">Membrane</keyword>
<evidence type="ECO:0008006" key="9">
    <source>
        <dbReference type="Google" id="ProtNLM"/>
    </source>
</evidence>
<feature type="transmembrane region" description="Helical" evidence="6">
    <location>
        <begin position="20"/>
        <end position="44"/>
    </location>
</feature>